<dbReference type="AlphaFoldDB" id="A0A9P8CK26"/>
<dbReference type="Gene3D" id="3.30.870.10">
    <property type="entry name" value="Endonuclease Chain A"/>
    <property type="match status" value="2"/>
</dbReference>
<dbReference type="GO" id="GO:0032049">
    <property type="term" value="P:cardiolipin biosynthetic process"/>
    <property type="evidence" value="ECO:0007669"/>
    <property type="project" value="UniProtKB-ARBA"/>
</dbReference>
<dbReference type="CDD" id="cd00138">
    <property type="entry name" value="PLDc_SF"/>
    <property type="match status" value="1"/>
</dbReference>
<dbReference type="OrthoDB" id="2958217at2759"/>
<proteinExistence type="predicted"/>
<reference evidence="2" key="1">
    <citation type="journal article" date="2021" name="IMA Fungus">
        <title>Genomic characterization of three marine fungi, including Emericellopsis atlantica sp. nov. with signatures of a generalist lifestyle and marine biomass degradation.</title>
        <authorList>
            <person name="Hagestad O.C."/>
            <person name="Hou L."/>
            <person name="Andersen J.H."/>
            <person name="Hansen E.H."/>
            <person name="Altermark B."/>
            <person name="Li C."/>
            <person name="Kuhnert E."/>
            <person name="Cox R.J."/>
            <person name="Crous P.W."/>
            <person name="Spatafora J.W."/>
            <person name="Lail K."/>
            <person name="Amirebrahimi M."/>
            <person name="Lipzen A."/>
            <person name="Pangilinan J."/>
            <person name="Andreopoulos W."/>
            <person name="Hayes R.D."/>
            <person name="Ng V."/>
            <person name="Grigoriev I.V."/>
            <person name="Jackson S.A."/>
            <person name="Sutton T.D.S."/>
            <person name="Dobson A.D.W."/>
            <person name="Rama T."/>
        </authorList>
    </citation>
    <scope>NUCLEOTIDE SEQUENCE</scope>
    <source>
        <strain evidence="2">TRa3180A</strain>
    </source>
</reference>
<dbReference type="PANTHER" id="PTHR21248">
    <property type="entry name" value="CARDIOLIPIN SYNTHASE"/>
    <property type="match status" value="1"/>
</dbReference>
<dbReference type="EMBL" id="MU253755">
    <property type="protein sequence ID" value="KAG9248146.1"/>
    <property type="molecule type" value="Genomic_DNA"/>
</dbReference>
<sequence>MDNWLSHISVDDDPNYYAKNLKHALITSSRPSRFSVGTGSQIMSSVLSQCVGANHEIVIVTCFWARSKSQQDVAKLLRHLSEKAQSRANDRKIRVRLCFSSTSIFQKAFQTANVDGKDYPPATWNSIGLPAPEEIPGVELVIKSVFVRPFSVMHPKFIIVDRKRVFLPSCNVSWEDWFEGCIDMEGEIVRRLLDFWIAFWNRGVKPPTLPDSSYEPTDVDEYSQTIGVKMLSLTDDIQTILLPSPHHQNPRFSPFASSVPPATPLNIYLLHTLKSARASSSIYIQTPNLTSRPFIDAIFSALQNGVNVQVVTSKRLMILEQLVTAGTTTELEIWKLRRRYSKLSTRTDPEAGLLPVGTLKVGYFKPRTNDAGEPVKSHLKCLIVDEEITILGSGNMDRASWYTSQELGVAFVSTEVAKGENYLPLTSLSQIRWQV</sequence>
<comment type="caution">
    <text evidence="2">The sequence shown here is derived from an EMBL/GenBank/DDBJ whole genome shotgun (WGS) entry which is preliminary data.</text>
</comment>
<dbReference type="SMART" id="SM00155">
    <property type="entry name" value="PLDc"/>
    <property type="match status" value="2"/>
</dbReference>
<dbReference type="Proteomes" id="UP000887226">
    <property type="component" value="Unassembled WGS sequence"/>
</dbReference>
<dbReference type="InterPro" id="IPR025202">
    <property type="entry name" value="PLD-like_dom"/>
</dbReference>
<dbReference type="PROSITE" id="PS50035">
    <property type="entry name" value="PLD"/>
    <property type="match status" value="2"/>
</dbReference>
<dbReference type="SUPFAM" id="SSF56024">
    <property type="entry name" value="Phospholipase D/nuclease"/>
    <property type="match status" value="2"/>
</dbReference>
<dbReference type="Pfam" id="PF13091">
    <property type="entry name" value="PLDc_2"/>
    <property type="match status" value="1"/>
</dbReference>
<feature type="domain" description="PLD phosphodiesterase" evidence="1">
    <location>
        <begin position="149"/>
        <end position="176"/>
    </location>
</feature>
<feature type="domain" description="PLD phosphodiesterase" evidence="1">
    <location>
        <begin position="378"/>
        <end position="400"/>
    </location>
</feature>
<accession>A0A9P8CK26</accession>
<gene>
    <name evidence="2" type="ORF">BJ878DRAFT_83487</name>
</gene>
<evidence type="ECO:0000259" key="1">
    <source>
        <dbReference type="PROSITE" id="PS50035"/>
    </source>
</evidence>
<evidence type="ECO:0000313" key="3">
    <source>
        <dbReference type="Proteomes" id="UP000887226"/>
    </source>
</evidence>
<evidence type="ECO:0000313" key="2">
    <source>
        <dbReference type="EMBL" id="KAG9248146.1"/>
    </source>
</evidence>
<organism evidence="2 3">
    <name type="scientific">Calycina marina</name>
    <dbReference type="NCBI Taxonomy" id="1763456"/>
    <lineage>
        <taxon>Eukaryota</taxon>
        <taxon>Fungi</taxon>
        <taxon>Dikarya</taxon>
        <taxon>Ascomycota</taxon>
        <taxon>Pezizomycotina</taxon>
        <taxon>Leotiomycetes</taxon>
        <taxon>Helotiales</taxon>
        <taxon>Pezizellaceae</taxon>
        <taxon>Calycina</taxon>
    </lineage>
</organism>
<protein>
    <recommendedName>
        <fullName evidence="1">PLD phosphodiesterase domain-containing protein</fullName>
    </recommendedName>
</protein>
<dbReference type="GO" id="GO:0030572">
    <property type="term" value="F:phosphatidyltransferase activity"/>
    <property type="evidence" value="ECO:0007669"/>
    <property type="project" value="UniProtKB-ARBA"/>
</dbReference>
<dbReference type="PANTHER" id="PTHR21248:SF11">
    <property type="entry name" value="PLD PHOSPHODIESTERASE DOMAIN-CONTAINING PROTEIN"/>
    <property type="match status" value="1"/>
</dbReference>
<name>A0A9P8CK26_9HELO</name>
<keyword evidence="3" id="KW-1185">Reference proteome</keyword>
<dbReference type="InterPro" id="IPR001736">
    <property type="entry name" value="PLipase_D/transphosphatidylase"/>
</dbReference>